<name>A0ACB7EFT4_NIBAL</name>
<evidence type="ECO:0000313" key="1">
    <source>
        <dbReference type="EMBL" id="KAG8001042.1"/>
    </source>
</evidence>
<proteinExistence type="predicted"/>
<dbReference type="EMBL" id="CM024795">
    <property type="protein sequence ID" value="KAG8001042.1"/>
    <property type="molecule type" value="Genomic_DNA"/>
</dbReference>
<evidence type="ECO:0000313" key="2">
    <source>
        <dbReference type="Proteomes" id="UP000805704"/>
    </source>
</evidence>
<feature type="non-terminal residue" evidence="1">
    <location>
        <position position="101"/>
    </location>
</feature>
<protein>
    <submittedName>
        <fullName evidence="1">Uncharacterized protein</fullName>
    </submittedName>
</protein>
<organism evidence="1 2">
    <name type="scientific">Nibea albiflora</name>
    <name type="common">Yellow drum</name>
    <name type="synonym">Corvina albiflora</name>
    <dbReference type="NCBI Taxonomy" id="240163"/>
    <lineage>
        <taxon>Eukaryota</taxon>
        <taxon>Metazoa</taxon>
        <taxon>Chordata</taxon>
        <taxon>Craniata</taxon>
        <taxon>Vertebrata</taxon>
        <taxon>Euteleostomi</taxon>
        <taxon>Actinopterygii</taxon>
        <taxon>Neopterygii</taxon>
        <taxon>Teleostei</taxon>
        <taxon>Neoteleostei</taxon>
        <taxon>Acanthomorphata</taxon>
        <taxon>Eupercaria</taxon>
        <taxon>Sciaenidae</taxon>
        <taxon>Nibea</taxon>
    </lineage>
</organism>
<comment type="caution">
    <text evidence="1">The sequence shown here is derived from an EMBL/GenBank/DDBJ whole genome shotgun (WGS) entry which is preliminary data.</text>
</comment>
<sequence>MMNVIKTRFFSSKDAGVKAVLTGKRQTRKPQNKLGQCGQGIKDTVALVWIMFSGTLVVVLLVLLMCRRVLWHGLCILICGKWFKKSARTGGIASGRQSGIT</sequence>
<gene>
    <name evidence="1" type="ORF">GBF38_004833</name>
</gene>
<keyword evidence="2" id="KW-1185">Reference proteome</keyword>
<reference evidence="1" key="1">
    <citation type="submission" date="2020-04" db="EMBL/GenBank/DDBJ databases">
        <title>A chromosome-scale assembly and high-density genetic map of the yellow drum (Nibea albiflora) genome.</title>
        <authorList>
            <person name="Xu D."/>
            <person name="Zhang W."/>
            <person name="Chen R."/>
            <person name="Tan P."/>
            <person name="Wang L."/>
            <person name="Song H."/>
            <person name="Tian L."/>
            <person name="Zhu Q."/>
            <person name="Wang B."/>
        </authorList>
    </citation>
    <scope>NUCLEOTIDE SEQUENCE</scope>
    <source>
        <strain evidence="1">ZJHYS-2018</strain>
    </source>
</reference>
<accession>A0ACB7EFT4</accession>
<dbReference type="Proteomes" id="UP000805704">
    <property type="component" value="Chromosome 7"/>
</dbReference>